<evidence type="ECO:0000313" key="3">
    <source>
        <dbReference type="Proteomes" id="UP000253562"/>
    </source>
</evidence>
<evidence type="ECO:0000313" key="2">
    <source>
        <dbReference type="EMBL" id="RCS42111.1"/>
    </source>
</evidence>
<name>A0A368KLL3_9BACT</name>
<protein>
    <recommendedName>
        <fullName evidence="4">Carboxypeptidase regulatory-like domain-containing protein</fullName>
    </recommendedName>
</protein>
<feature type="signal peptide" evidence="1">
    <location>
        <begin position="1"/>
        <end position="22"/>
    </location>
</feature>
<evidence type="ECO:0000256" key="1">
    <source>
        <dbReference type="SAM" id="SignalP"/>
    </source>
</evidence>
<feature type="chain" id="PRO_5016918712" description="Carboxypeptidase regulatory-like domain-containing protein" evidence="1">
    <location>
        <begin position="23"/>
        <end position="143"/>
    </location>
</feature>
<gene>
    <name evidence="2" type="ORF">DTL42_19980</name>
</gene>
<dbReference type="Proteomes" id="UP000253562">
    <property type="component" value="Unassembled WGS sequence"/>
</dbReference>
<dbReference type="PROSITE" id="PS51257">
    <property type="entry name" value="PROKAR_LIPOPROTEIN"/>
    <property type="match status" value="1"/>
</dbReference>
<evidence type="ECO:0008006" key="4">
    <source>
        <dbReference type="Google" id="ProtNLM"/>
    </source>
</evidence>
<comment type="caution">
    <text evidence="2">The sequence shown here is derived from an EMBL/GenBank/DDBJ whole genome shotgun (WGS) entry which is preliminary data.</text>
</comment>
<dbReference type="AlphaFoldDB" id="A0A368KLL3"/>
<accession>A0A368KLL3</accession>
<dbReference type="EMBL" id="QPEX01000044">
    <property type="protein sequence ID" value="RCS42111.1"/>
    <property type="molecule type" value="Genomic_DNA"/>
</dbReference>
<keyword evidence="1" id="KW-0732">Signal</keyword>
<proteinExistence type="predicted"/>
<reference evidence="2 3" key="1">
    <citation type="submission" date="2018-07" db="EMBL/GenBank/DDBJ databases">
        <title>Comparative genomes isolates from brazilian mangrove.</title>
        <authorList>
            <person name="De Araujo J.E."/>
            <person name="Taketani R.G."/>
            <person name="Silva M.C.P."/>
            <person name="Lourenco M.V."/>
            <person name="Oliveira V.M."/>
            <person name="Andreote F.D."/>
        </authorList>
    </citation>
    <scope>NUCLEOTIDE SEQUENCE [LARGE SCALE GENOMIC DNA]</scope>
    <source>
        <strain evidence="2 3">HEX PRIS-MGV</strain>
    </source>
</reference>
<sequence length="143" mass="15497">MKQANMKQFQPLLLLACGVFTALTGCGGTSGPKTVDVTGKVSLDGTPVDSGQIYFRAEDGSNTYATKIEKGAYEAKVTPGAKKIEIIGYRDIPGKFVEVNPGEKEPAREMFIPRQFNSDSTLSLNIGEDQSKLEENFELKTKG</sequence>
<organism evidence="2 3">
    <name type="scientific">Bremerella cremea</name>
    <dbReference type="NCBI Taxonomy" id="1031537"/>
    <lineage>
        <taxon>Bacteria</taxon>
        <taxon>Pseudomonadati</taxon>
        <taxon>Planctomycetota</taxon>
        <taxon>Planctomycetia</taxon>
        <taxon>Pirellulales</taxon>
        <taxon>Pirellulaceae</taxon>
        <taxon>Bremerella</taxon>
    </lineage>
</organism>